<dbReference type="SUPFAM" id="SSF47565">
    <property type="entry name" value="Insect pheromone/odorant-binding proteins"/>
    <property type="match status" value="1"/>
</dbReference>
<evidence type="ECO:0000256" key="1">
    <source>
        <dbReference type="SAM" id="SignalP"/>
    </source>
</evidence>
<dbReference type="CDD" id="cd23992">
    <property type="entry name" value="PBP_GOBP"/>
    <property type="match status" value="1"/>
</dbReference>
<keyword evidence="1" id="KW-0732">Signal</keyword>
<dbReference type="GO" id="GO:0005549">
    <property type="term" value="F:odorant binding"/>
    <property type="evidence" value="ECO:0007669"/>
    <property type="project" value="InterPro"/>
</dbReference>
<dbReference type="AlphaFoldDB" id="A0A0H3W5A3"/>
<gene>
    <name evidence="2" type="primary">OBP15</name>
</gene>
<dbReference type="EMBL" id="KP736121">
    <property type="protein sequence ID" value="AKK25139.1"/>
    <property type="molecule type" value="mRNA"/>
</dbReference>
<dbReference type="Gene3D" id="1.10.238.20">
    <property type="entry name" value="Pheromone/general odorant binding protein domain"/>
    <property type="match status" value="1"/>
</dbReference>
<evidence type="ECO:0000313" key="2">
    <source>
        <dbReference type="EMBL" id="AKK25139.1"/>
    </source>
</evidence>
<reference evidence="2" key="1">
    <citation type="journal article" date="2015" name="PLoS ONE">
        <title>Antennal Transcriptome Analysis of Odorant Reception Genes in the Red Turpentine Beetle (RTB), Dendroctonus valens.</title>
        <authorList>
            <person name="Gu X.C."/>
            <person name="Zhang Y.N."/>
            <person name="Kang K."/>
            <person name="Dong S.L."/>
            <person name="Zhang L.W."/>
        </authorList>
    </citation>
    <scope>NUCLEOTIDE SEQUENCE</scope>
</reference>
<dbReference type="InterPro" id="IPR036728">
    <property type="entry name" value="PBP_GOBP_sf"/>
</dbReference>
<feature type="signal peptide" evidence="1">
    <location>
        <begin position="1"/>
        <end position="17"/>
    </location>
</feature>
<sequence>MGTTIFLLVGLFMMTNAYVPNVNDKIRDFCIDDSGVSIEMVENLLANPEKELIDVESCYVHCIFTEMGLLSENGNVEIENFKSLKASEAPYIDLNCLEEIKSIDHCNEMMILRACHV</sequence>
<reference evidence="2" key="2">
    <citation type="submission" date="2015-02" db="EMBL/GenBank/DDBJ databases">
        <authorList>
            <person name="Gu X.-C."/>
            <person name="Zhang Y.-N."/>
            <person name="Kang K."/>
            <person name="Zhang L.-W."/>
            <person name="Dong S.-L."/>
        </authorList>
    </citation>
    <scope>NUCLEOTIDE SEQUENCE</scope>
</reference>
<name>A0A0H3W5A3_DENPD</name>
<accession>A0A0H3W5A3</accession>
<dbReference type="InterPro" id="IPR006170">
    <property type="entry name" value="PBP/GOBP"/>
</dbReference>
<dbReference type="OrthoDB" id="6751737at2759"/>
<feature type="chain" id="PRO_5005203086" evidence="1">
    <location>
        <begin position="18"/>
        <end position="117"/>
    </location>
</feature>
<dbReference type="Pfam" id="PF01395">
    <property type="entry name" value="PBP_GOBP"/>
    <property type="match status" value="1"/>
</dbReference>
<organism evidence="2">
    <name type="scientific">Dendroctonus ponderosae</name>
    <name type="common">Mountain pine beetle</name>
    <dbReference type="NCBI Taxonomy" id="77166"/>
    <lineage>
        <taxon>Eukaryota</taxon>
        <taxon>Metazoa</taxon>
        <taxon>Ecdysozoa</taxon>
        <taxon>Arthropoda</taxon>
        <taxon>Hexapoda</taxon>
        <taxon>Insecta</taxon>
        <taxon>Pterygota</taxon>
        <taxon>Neoptera</taxon>
        <taxon>Endopterygota</taxon>
        <taxon>Coleoptera</taxon>
        <taxon>Polyphaga</taxon>
        <taxon>Cucujiformia</taxon>
        <taxon>Curculionidae</taxon>
        <taxon>Scolytinae</taxon>
        <taxon>Dendroctonus</taxon>
    </lineage>
</organism>
<proteinExistence type="evidence at transcript level"/>
<protein>
    <submittedName>
        <fullName evidence="2">Odorant binding protein 15</fullName>
    </submittedName>
</protein>
<dbReference type="SMR" id="A0A0H3W5A3"/>